<dbReference type="EMBL" id="PDPS01000026">
    <property type="protein sequence ID" value="PID57604.1"/>
    <property type="molecule type" value="Genomic_DNA"/>
</dbReference>
<organism evidence="4 5">
    <name type="scientific">candidate division KSB3 bacterium</name>
    <dbReference type="NCBI Taxonomy" id="2044937"/>
    <lineage>
        <taxon>Bacteria</taxon>
        <taxon>candidate division KSB3</taxon>
    </lineage>
</organism>
<keyword evidence="2" id="KW-0812">Transmembrane</keyword>
<evidence type="ECO:0000313" key="5">
    <source>
        <dbReference type="Proteomes" id="UP000229740"/>
    </source>
</evidence>
<evidence type="ECO:0000256" key="2">
    <source>
        <dbReference type="SAM" id="Phobius"/>
    </source>
</evidence>
<keyword evidence="2" id="KW-0472">Membrane</keyword>
<comment type="caution">
    <text evidence="4">The sequence shown here is derived from an EMBL/GenBank/DDBJ whole genome shotgun (WGS) entry which is preliminary data.</text>
</comment>
<feature type="region of interest" description="Disordered" evidence="1">
    <location>
        <begin position="107"/>
        <end position="130"/>
    </location>
</feature>
<feature type="transmembrane region" description="Helical" evidence="2">
    <location>
        <begin position="200"/>
        <end position="222"/>
    </location>
</feature>
<feature type="chain" id="PRO_5014998195" description="CopC domain-containing protein" evidence="3">
    <location>
        <begin position="23"/>
        <end position="233"/>
    </location>
</feature>
<sequence>MKTKLCVVLVFAVFCLPIAALAHKPLLSVEDNGDGTIYVETGFSDGSSGAGHTIILKAKDSGDVLSETKIPAEGYIEELPMPSVPYTVSFDAGPGHVVIQDGPFAEGAAEAAAPAEEPAEAAPATGEDTTATAAQATTAPAAAAAPAPAAAAAVPAAPVAQLAPQAVAPVQQAMPMMAASPSAMSPGVERSLNMMMTSQMVFALAALVILGAVMFLLGYSLGKDVAKTRSSRS</sequence>
<protein>
    <recommendedName>
        <fullName evidence="6">CopC domain-containing protein</fullName>
    </recommendedName>
</protein>
<name>A0A2G6E6B1_9BACT</name>
<keyword evidence="3" id="KW-0732">Signal</keyword>
<proteinExistence type="predicted"/>
<dbReference type="AlphaFoldDB" id="A0A2G6E6B1"/>
<accession>A0A2G6E6B1</accession>
<reference evidence="4 5" key="1">
    <citation type="submission" date="2017-10" db="EMBL/GenBank/DDBJ databases">
        <title>Novel microbial diversity and functional potential in the marine mammal oral microbiome.</title>
        <authorList>
            <person name="Dudek N.K."/>
            <person name="Sun C.L."/>
            <person name="Burstein D."/>
            <person name="Kantor R.S."/>
            <person name="Aliaga Goltsman D.S."/>
            <person name="Bik E.M."/>
            <person name="Thomas B.C."/>
            <person name="Banfield J.F."/>
            <person name="Relman D.A."/>
        </authorList>
    </citation>
    <scope>NUCLEOTIDE SEQUENCE [LARGE SCALE GENOMIC DNA]</scope>
    <source>
        <strain evidence="4">DOLZORAL124_49_17</strain>
    </source>
</reference>
<gene>
    <name evidence="4" type="ORF">CSB45_07200</name>
</gene>
<evidence type="ECO:0008006" key="6">
    <source>
        <dbReference type="Google" id="ProtNLM"/>
    </source>
</evidence>
<dbReference type="Proteomes" id="UP000229740">
    <property type="component" value="Unassembled WGS sequence"/>
</dbReference>
<keyword evidence="2" id="KW-1133">Transmembrane helix</keyword>
<feature type="signal peptide" evidence="3">
    <location>
        <begin position="1"/>
        <end position="22"/>
    </location>
</feature>
<evidence type="ECO:0000256" key="1">
    <source>
        <dbReference type="SAM" id="MobiDB-lite"/>
    </source>
</evidence>
<evidence type="ECO:0000313" key="4">
    <source>
        <dbReference type="EMBL" id="PID57604.1"/>
    </source>
</evidence>
<evidence type="ECO:0000256" key="3">
    <source>
        <dbReference type="SAM" id="SignalP"/>
    </source>
</evidence>